<keyword evidence="1" id="KW-0472">Membrane</keyword>
<dbReference type="RefSeq" id="WP_354637297.1">
    <property type="nucleotide sequence ID" value="NZ_CP159872.1"/>
</dbReference>
<keyword evidence="1" id="KW-1133">Transmembrane helix</keyword>
<evidence type="ECO:0000313" key="2">
    <source>
        <dbReference type="EMBL" id="XCM77633.1"/>
    </source>
</evidence>
<dbReference type="KEGG" id="kcm:ABWK59_01080"/>
<feature type="transmembrane region" description="Helical" evidence="1">
    <location>
        <begin position="29"/>
        <end position="48"/>
    </location>
</feature>
<name>A0AAU8JN15_9ACTN</name>
<dbReference type="InterPro" id="IPR011053">
    <property type="entry name" value="Single_hybrid_motif"/>
</dbReference>
<evidence type="ECO:0000256" key="1">
    <source>
        <dbReference type="SAM" id="Phobius"/>
    </source>
</evidence>
<dbReference type="EMBL" id="CP159872">
    <property type="protein sequence ID" value="XCM77633.1"/>
    <property type="molecule type" value="Genomic_DNA"/>
</dbReference>
<sequence>MKFRQKALTKLHSPEELDVPVRFARPQGWLVLAVTVVVMSAGCVWAVTGSVTPRLSAPGVLTHEEGSYVLQSPVEGQVTAVFANEGDWLPSDVPLLSVGTDQDVQTVRTVAAGRVTSLVAGIGTVVTTGAALATVDRFEYSDSPLVAMLYVPGGSGATIPAGSRVDLTVQSVPARRFGVLRGHVLTVGRVPQTRQQITGFLGNDQLGERFAAQDQPVPVMVQLDRSEGTSSGFAWSTTSGPPYAIDSPTLVSGVIHLPAQHPIDWLLP</sequence>
<dbReference type="Gene3D" id="2.40.50.100">
    <property type="match status" value="1"/>
</dbReference>
<keyword evidence="1" id="KW-0812">Transmembrane</keyword>
<proteinExistence type="predicted"/>
<gene>
    <name evidence="2" type="ORF">ABWK59_01080</name>
</gene>
<accession>A0AAU8JN15</accession>
<dbReference type="AlphaFoldDB" id="A0AAU8JN15"/>
<dbReference type="SUPFAM" id="SSF51230">
    <property type="entry name" value="Single hybrid motif"/>
    <property type="match status" value="1"/>
</dbReference>
<protein>
    <submittedName>
        <fullName evidence="2">HlyD family efflux transporter periplasmic adaptor subunit</fullName>
    </submittedName>
</protein>
<reference evidence="2" key="1">
    <citation type="submission" date="2024-06" db="EMBL/GenBank/DDBJ databases">
        <title>The genome sequences of Kitasatospora sp. strain HUAS MG31.</title>
        <authorList>
            <person name="Mo P."/>
        </authorList>
    </citation>
    <scope>NUCLEOTIDE SEQUENCE</scope>
    <source>
        <strain evidence="2">HUAS MG31</strain>
    </source>
</reference>
<organism evidence="2">
    <name type="scientific">Kitasatospora camelliae</name>
    <dbReference type="NCBI Taxonomy" id="3156397"/>
    <lineage>
        <taxon>Bacteria</taxon>
        <taxon>Bacillati</taxon>
        <taxon>Actinomycetota</taxon>
        <taxon>Actinomycetes</taxon>
        <taxon>Kitasatosporales</taxon>
        <taxon>Streptomycetaceae</taxon>
        <taxon>Kitasatospora</taxon>
    </lineage>
</organism>